<dbReference type="RefSeq" id="WP_101532971.1">
    <property type="nucleotide sequence ID" value="NZ_JBFHIU010000017.1"/>
</dbReference>
<dbReference type="Proteomes" id="UP000234881">
    <property type="component" value="Unassembled WGS sequence"/>
</dbReference>
<proteinExistence type="predicted"/>
<evidence type="ECO:0000313" key="2">
    <source>
        <dbReference type="EMBL" id="PLW78063.1"/>
    </source>
</evidence>
<feature type="region of interest" description="Disordered" evidence="1">
    <location>
        <begin position="49"/>
        <end position="68"/>
    </location>
</feature>
<evidence type="ECO:0000313" key="3">
    <source>
        <dbReference type="Proteomes" id="UP000234881"/>
    </source>
</evidence>
<dbReference type="EMBL" id="PKUQ01000011">
    <property type="protein sequence ID" value="PLW78063.1"/>
    <property type="molecule type" value="Genomic_DNA"/>
</dbReference>
<dbReference type="AlphaFoldDB" id="A0A2N5XU77"/>
<protein>
    <recommendedName>
        <fullName evidence="4">Motility protein</fullName>
    </recommendedName>
</protein>
<gene>
    <name evidence="2" type="ORF">C0081_06315</name>
</gene>
<comment type="caution">
    <text evidence="2">The sequence shown here is derived from an EMBL/GenBank/DDBJ whole genome shotgun (WGS) entry which is preliminary data.</text>
</comment>
<accession>A0A2N5XU77</accession>
<keyword evidence="3" id="KW-1185">Reference proteome</keyword>
<reference evidence="2 3" key="1">
    <citation type="submission" date="2018-01" db="EMBL/GenBank/DDBJ databases">
        <title>The draft genome sequence of Cohaesibacter sp. H1304.</title>
        <authorList>
            <person name="Wang N.-N."/>
            <person name="Du Z.-J."/>
        </authorList>
    </citation>
    <scope>NUCLEOTIDE SEQUENCE [LARGE SCALE GENOMIC DNA]</scope>
    <source>
        <strain evidence="2 3">H1304</strain>
    </source>
</reference>
<evidence type="ECO:0000256" key="1">
    <source>
        <dbReference type="SAM" id="MobiDB-lite"/>
    </source>
</evidence>
<sequence>MSNVATLGSALAYTNAAQGKMELGATLTKMAHNSDTAMAGLLDSLVQKGMESGGSAPQGMGQNLDIKA</sequence>
<evidence type="ECO:0008006" key="4">
    <source>
        <dbReference type="Google" id="ProtNLM"/>
    </source>
</evidence>
<dbReference type="OrthoDB" id="8452280at2"/>
<name>A0A2N5XU77_9HYPH</name>
<organism evidence="2 3">
    <name type="scientific">Cohaesibacter celericrescens</name>
    <dbReference type="NCBI Taxonomy" id="2067669"/>
    <lineage>
        <taxon>Bacteria</taxon>
        <taxon>Pseudomonadati</taxon>
        <taxon>Pseudomonadota</taxon>
        <taxon>Alphaproteobacteria</taxon>
        <taxon>Hyphomicrobiales</taxon>
        <taxon>Cohaesibacteraceae</taxon>
    </lineage>
</organism>